<dbReference type="GO" id="GO:0016567">
    <property type="term" value="P:protein ubiquitination"/>
    <property type="evidence" value="ECO:0007669"/>
    <property type="project" value="TreeGrafter"/>
</dbReference>
<dbReference type="EMBL" id="ATLV01022654">
    <property type="status" value="NOT_ANNOTATED_CDS"/>
    <property type="molecule type" value="Genomic_DNA"/>
</dbReference>
<protein>
    <submittedName>
        <fullName evidence="2 3">Uncharacterized protein</fullName>
    </submittedName>
</protein>
<proteinExistence type="predicted"/>
<evidence type="ECO:0000313" key="2">
    <source>
        <dbReference type="EMBL" id="KFB47872.1"/>
    </source>
</evidence>
<accession>A0A084WCC8</accession>
<dbReference type="STRING" id="74873.A0A084WCC8"/>
<feature type="compositionally biased region" description="Basic and acidic residues" evidence="1">
    <location>
        <begin position="158"/>
        <end position="173"/>
    </location>
</feature>
<dbReference type="VEuPathDB" id="VectorBase:ASIS008080"/>
<reference evidence="2 4" key="1">
    <citation type="journal article" date="2014" name="BMC Genomics">
        <title>Genome sequence of Anopheles sinensis provides insight into genetics basis of mosquito competence for malaria parasites.</title>
        <authorList>
            <person name="Zhou D."/>
            <person name="Zhang D."/>
            <person name="Ding G."/>
            <person name="Shi L."/>
            <person name="Hou Q."/>
            <person name="Ye Y."/>
            <person name="Xu Y."/>
            <person name="Zhou H."/>
            <person name="Xiong C."/>
            <person name="Li S."/>
            <person name="Yu J."/>
            <person name="Hong S."/>
            <person name="Yu X."/>
            <person name="Zou P."/>
            <person name="Chen C."/>
            <person name="Chang X."/>
            <person name="Wang W."/>
            <person name="Lv Y."/>
            <person name="Sun Y."/>
            <person name="Ma L."/>
            <person name="Shen B."/>
            <person name="Zhu C."/>
        </authorList>
    </citation>
    <scope>NUCLEOTIDE SEQUENCE [LARGE SCALE GENOMIC DNA]</scope>
</reference>
<keyword evidence="4" id="KW-1185">Reference proteome</keyword>
<evidence type="ECO:0000313" key="3">
    <source>
        <dbReference type="EnsemblMetazoa" id="ASIC015926-PA"/>
    </source>
</evidence>
<dbReference type="PANTHER" id="PTHR13459">
    <property type="entry name" value="E3 UBIQUITIN-PROTEIN LIGASE RNF220 ISOFORM X1"/>
    <property type="match status" value="1"/>
</dbReference>
<dbReference type="GO" id="GO:0061630">
    <property type="term" value="F:ubiquitin protein ligase activity"/>
    <property type="evidence" value="ECO:0007669"/>
    <property type="project" value="TreeGrafter"/>
</dbReference>
<feature type="region of interest" description="Disordered" evidence="1">
    <location>
        <begin position="125"/>
        <end position="180"/>
    </location>
</feature>
<dbReference type="OrthoDB" id="6270329at2759"/>
<dbReference type="InterPro" id="IPR052443">
    <property type="entry name" value="E3_ubiq-ligase_RNF220-like"/>
</dbReference>
<gene>
    <name evidence="2" type="ORF">ZHAS_00015926</name>
</gene>
<name>A0A084WCC8_ANOSI</name>
<organism evidence="2">
    <name type="scientific">Anopheles sinensis</name>
    <name type="common">Mosquito</name>
    <dbReference type="NCBI Taxonomy" id="74873"/>
    <lineage>
        <taxon>Eukaryota</taxon>
        <taxon>Metazoa</taxon>
        <taxon>Ecdysozoa</taxon>
        <taxon>Arthropoda</taxon>
        <taxon>Hexapoda</taxon>
        <taxon>Insecta</taxon>
        <taxon>Pterygota</taxon>
        <taxon>Neoptera</taxon>
        <taxon>Endopterygota</taxon>
        <taxon>Diptera</taxon>
        <taxon>Nematocera</taxon>
        <taxon>Culicoidea</taxon>
        <taxon>Culicidae</taxon>
        <taxon>Anophelinae</taxon>
        <taxon>Anopheles</taxon>
    </lineage>
</organism>
<reference evidence="3" key="2">
    <citation type="submission" date="2020-05" db="UniProtKB">
        <authorList>
            <consortium name="EnsemblMetazoa"/>
        </authorList>
    </citation>
    <scope>IDENTIFICATION</scope>
</reference>
<dbReference type="OMA" id="RIQRPFH"/>
<evidence type="ECO:0000256" key="1">
    <source>
        <dbReference type="SAM" id="MobiDB-lite"/>
    </source>
</evidence>
<dbReference type="VEuPathDB" id="VectorBase:ASIC015926"/>
<feature type="compositionally biased region" description="Low complexity" evidence="1">
    <location>
        <begin position="125"/>
        <end position="136"/>
    </location>
</feature>
<dbReference type="EnsemblMetazoa" id="ASIC015926-RA">
    <property type="protein sequence ID" value="ASIC015926-PA"/>
    <property type="gene ID" value="ASIC015926"/>
</dbReference>
<dbReference type="AlphaFoldDB" id="A0A084WCC8"/>
<dbReference type="PANTHER" id="PTHR13459:SF1">
    <property type="entry name" value="E3 UBIQUITIN-PROTEIN LIGASE RNF220 ISOFORM X1"/>
    <property type="match status" value="1"/>
</dbReference>
<evidence type="ECO:0000313" key="4">
    <source>
        <dbReference type="Proteomes" id="UP000030765"/>
    </source>
</evidence>
<sequence length="249" mass="26533">MDNPSYGSAHMSSPALVVFSQATNGLSDALRIQRPFHSQLPDAKELHHLSLMSGYGAHLLHGFQPHFLHPLNPAVSTASGSSPFGGGGAFVKPFPSNLPLPSAFAPPKCLGFGIDQGLLFGSSGSGSESFRTDSSSPACTSLSPPAKDESLEGQTSEEGDRDRDRICSPERSPETPGFRPFSGHRLAHFSSQMLVLLHCPVREAVFWAQEASTPPHRTRKCVTRSFLPVAYTIVWAALKCPAKGATGVP</sequence>
<dbReference type="EMBL" id="KE525335">
    <property type="protein sequence ID" value="KFB47872.1"/>
    <property type="molecule type" value="Genomic_DNA"/>
</dbReference>
<dbReference type="Proteomes" id="UP000030765">
    <property type="component" value="Unassembled WGS sequence"/>
</dbReference>